<name>A0A5N5GLB9_9ROSA</name>
<reference evidence="2 3" key="2">
    <citation type="submission" date="2019-11" db="EMBL/GenBank/DDBJ databases">
        <title>A de novo genome assembly of a pear dwarfing rootstock.</title>
        <authorList>
            <person name="Wang F."/>
            <person name="Wang J."/>
            <person name="Li S."/>
            <person name="Zhang Y."/>
            <person name="Fang M."/>
            <person name="Ma L."/>
            <person name="Zhao Y."/>
            <person name="Jiang S."/>
        </authorList>
    </citation>
    <scope>NUCLEOTIDE SEQUENCE [LARGE SCALE GENOMIC DNA]</scope>
    <source>
        <strain evidence="2">S2</strain>
        <tissue evidence="2">Leaf</tissue>
    </source>
</reference>
<protein>
    <submittedName>
        <fullName evidence="2">Uncharacterized protein</fullName>
    </submittedName>
</protein>
<evidence type="ECO:0000313" key="3">
    <source>
        <dbReference type="Proteomes" id="UP000327157"/>
    </source>
</evidence>
<accession>A0A5N5GLB9</accession>
<proteinExistence type="predicted"/>
<keyword evidence="1" id="KW-0472">Membrane</keyword>
<keyword evidence="3" id="KW-1185">Reference proteome</keyword>
<sequence length="86" mass="9377">MYSDRRAPIKNWIPNLLPSFTFLFPTGMPMPNPHRGQVLGVCEGDLDLVSTFSGRSLASSEDVTAAAIWFMQVEVAALILLGPLVT</sequence>
<feature type="transmembrane region" description="Helical" evidence="1">
    <location>
        <begin position="66"/>
        <end position="85"/>
    </location>
</feature>
<organism evidence="2 3">
    <name type="scientific">Pyrus ussuriensis x Pyrus communis</name>
    <dbReference type="NCBI Taxonomy" id="2448454"/>
    <lineage>
        <taxon>Eukaryota</taxon>
        <taxon>Viridiplantae</taxon>
        <taxon>Streptophyta</taxon>
        <taxon>Embryophyta</taxon>
        <taxon>Tracheophyta</taxon>
        <taxon>Spermatophyta</taxon>
        <taxon>Magnoliopsida</taxon>
        <taxon>eudicotyledons</taxon>
        <taxon>Gunneridae</taxon>
        <taxon>Pentapetalae</taxon>
        <taxon>rosids</taxon>
        <taxon>fabids</taxon>
        <taxon>Rosales</taxon>
        <taxon>Rosaceae</taxon>
        <taxon>Amygdaloideae</taxon>
        <taxon>Maleae</taxon>
        <taxon>Pyrus</taxon>
    </lineage>
</organism>
<evidence type="ECO:0000256" key="1">
    <source>
        <dbReference type="SAM" id="Phobius"/>
    </source>
</evidence>
<feature type="transmembrane region" description="Helical" evidence="1">
    <location>
        <begin position="12"/>
        <end position="30"/>
    </location>
</feature>
<comment type="caution">
    <text evidence="2">The sequence shown here is derived from an EMBL/GenBank/DDBJ whole genome shotgun (WGS) entry which is preliminary data.</text>
</comment>
<reference evidence="2 3" key="1">
    <citation type="submission" date="2019-09" db="EMBL/GenBank/DDBJ databases">
        <authorList>
            <person name="Ou C."/>
        </authorList>
    </citation>
    <scope>NUCLEOTIDE SEQUENCE [LARGE SCALE GENOMIC DNA]</scope>
    <source>
        <strain evidence="2">S2</strain>
        <tissue evidence="2">Leaf</tissue>
    </source>
</reference>
<dbReference type="EMBL" id="SMOL01000433">
    <property type="protein sequence ID" value="KAB2614382.1"/>
    <property type="molecule type" value="Genomic_DNA"/>
</dbReference>
<evidence type="ECO:0000313" key="2">
    <source>
        <dbReference type="EMBL" id="KAB2614382.1"/>
    </source>
</evidence>
<dbReference type="AlphaFoldDB" id="A0A5N5GLB9"/>
<gene>
    <name evidence="2" type="ORF">D8674_037810</name>
</gene>
<keyword evidence="1" id="KW-1133">Transmembrane helix</keyword>
<dbReference type="Proteomes" id="UP000327157">
    <property type="component" value="Unassembled WGS sequence"/>
</dbReference>
<keyword evidence="1" id="KW-0812">Transmembrane</keyword>